<sequence>MLLHWQLETNHHQTNSEHLLLGQLTDPLVLLQIEHVTTVVIPNLAAMRLWVIRNGGILAGIPGNEIQVVSQLQLLLLRIIRRMSIKPLFLVARQVILVH</sequence>
<accession>A0A540NQQ8</accession>
<name>A0A540NQQ8_MALBA</name>
<dbReference type="EMBL" id="VIEB01000011">
    <property type="protein sequence ID" value="TQE13367.1"/>
    <property type="molecule type" value="Genomic_DNA"/>
</dbReference>
<comment type="caution">
    <text evidence="1">The sequence shown here is derived from an EMBL/GenBank/DDBJ whole genome shotgun (WGS) entry which is preliminary data.</text>
</comment>
<organism evidence="1 2">
    <name type="scientific">Malus baccata</name>
    <name type="common">Siberian crab apple</name>
    <name type="synonym">Pyrus baccata</name>
    <dbReference type="NCBI Taxonomy" id="106549"/>
    <lineage>
        <taxon>Eukaryota</taxon>
        <taxon>Viridiplantae</taxon>
        <taxon>Streptophyta</taxon>
        <taxon>Embryophyta</taxon>
        <taxon>Tracheophyta</taxon>
        <taxon>Spermatophyta</taxon>
        <taxon>Magnoliopsida</taxon>
        <taxon>eudicotyledons</taxon>
        <taxon>Gunneridae</taxon>
        <taxon>Pentapetalae</taxon>
        <taxon>rosids</taxon>
        <taxon>fabids</taxon>
        <taxon>Rosales</taxon>
        <taxon>Rosaceae</taxon>
        <taxon>Amygdaloideae</taxon>
        <taxon>Maleae</taxon>
        <taxon>Malus</taxon>
    </lineage>
</organism>
<gene>
    <name evidence="1" type="ORF">C1H46_000934</name>
</gene>
<evidence type="ECO:0000313" key="1">
    <source>
        <dbReference type="EMBL" id="TQE13367.1"/>
    </source>
</evidence>
<proteinExistence type="predicted"/>
<dbReference type="Proteomes" id="UP000315295">
    <property type="component" value="Unassembled WGS sequence"/>
</dbReference>
<reference evidence="1 2" key="1">
    <citation type="journal article" date="2019" name="G3 (Bethesda)">
        <title>Sequencing of a Wild Apple (Malus baccata) Genome Unravels the Differences Between Cultivated and Wild Apple Species Regarding Disease Resistance and Cold Tolerance.</title>
        <authorList>
            <person name="Chen X."/>
        </authorList>
    </citation>
    <scope>NUCLEOTIDE SEQUENCE [LARGE SCALE GENOMIC DNA]</scope>
    <source>
        <strain evidence="2">cv. Shandingzi</strain>
        <tissue evidence="1">Leaves</tissue>
    </source>
</reference>
<protein>
    <submittedName>
        <fullName evidence="1">Uncharacterized protein</fullName>
    </submittedName>
</protein>
<evidence type="ECO:0000313" key="2">
    <source>
        <dbReference type="Proteomes" id="UP000315295"/>
    </source>
</evidence>
<keyword evidence="2" id="KW-1185">Reference proteome</keyword>
<dbReference type="AlphaFoldDB" id="A0A540NQQ8"/>